<reference evidence="10" key="1">
    <citation type="submission" date="2021-10" db="EMBL/GenBank/DDBJ databases">
        <title>Tropical sea cucumber genome reveals ecological adaptation and Cuvierian tubules defense mechanism.</title>
        <authorList>
            <person name="Chen T."/>
        </authorList>
    </citation>
    <scope>NUCLEOTIDE SEQUENCE</scope>
    <source>
        <strain evidence="10">Nanhai2018</strain>
        <tissue evidence="10">Muscle</tissue>
    </source>
</reference>
<dbReference type="GO" id="GO:0030003">
    <property type="term" value="P:intracellular monoatomic cation homeostasis"/>
    <property type="evidence" value="ECO:0007669"/>
    <property type="project" value="TreeGrafter"/>
</dbReference>
<keyword evidence="5 7" id="KW-0496">Mitochondrion</keyword>
<dbReference type="PROSITE" id="PS51758">
    <property type="entry name" value="LETM1_RBD"/>
    <property type="match status" value="1"/>
</dbReference>
<evidence type="ECO:0000256" key="3">
    <source>
        <dbReference type="ARBA" id="ARBA00022792"/>
    </source>
</evidence>
<accession>A0A9Q0YFT4</accession>
<keyword evidence="11" id="KW-1185">Reference proteome</keyword>
<proteinExistence type="predicted"/>
<dbReference type="InterPro" id="IPR044202">
    <property type="entry name" value="LETM1/MDM38-like"/>
</dbReference>
<evidence type="ECO:0000256" key="7">
    <source>
        <dbReference type="PROSITE-ProRule" id="PRU01094"/>
    </source>
</evidence>
<dbReference type="Pfam" id="PF07766">
    <property type="entry name" value="LETM1_RBD"/>
    <property type="match status" value="1"/>
</dbReference>
<keyword evidence="4 8" id="KW-1133">Transmembrane helix</keyword>
<evidence type="ECO:0000313" key="10">
    <source>
        <dbReference type="EMBL" id="KAJ8019679.1"/>
    </source>
</evidence>
<gene>
    <name evidence="10" type="ORF">HOLleu_41354</name>
</gene>
<evidence type="ECO:0000256" key="6">
    <source>
        <dbReference type="ARBA" id="ARBA00023136"/>
    </source>
</evidence>
<evidence type="ECO:0000313" key="11">
    <source>
        <dbReference type="Proteomes" id="UP001152320"/>
    </source>
</evidence>
<protein>
    <submittedName>
        <fullName evidence="10">LETM1 domain-containing protein 1</fullName>
    </submittedName>
</protein>
<comment type="caution">
    <text evidence="10">The sequence shown here is derived from an EMBL/GenBank/DDBJ whole genome shotgun (WGS) entry which is preliminary data.</text>
</comment>
<evidence type="ECO:0000259" key="9">
    <source>
        <dbReference type="PROSITE" id="PS51758"/>
    </source>
</evidence>
<dbReference type="PANTHER" id="PTHR14009:SF13">
    <property type="entry name" value="LETM1 DOMAIN-CONTAINING PROTEIN 1"/>
    <property type="match status" value="1"/>
</dbReference>
<evidence type="ECO:0000256" key="1">
    <source>
        <dbReference type="ARBA" id="ARBA00004434"/>
    </source>
</evidence>
<keyword evidence="2 8" id="KW-0812">Transmembrane</keyword>
<sequence length="252" mass="29554">MYRLQKRMKKENIQLRELPWKDIYTKDKVSHDMGKVIPTMIVTWLPFAFYVMLPLIFTFPRQFLSDHFLNKQQLSEFQRKSLKLKFVQEQKIWKLIQETFTPSPAVSPNSLSDNPVRECNGLEIQEVMRARPLFEDQLSLDKLPRNHLVALCKLHSLLTFLLPSPFLRKRLQGKCTVLQAIDFALRRDGTKELTERDLQKLCYQRVFPTSGVSSVTMQMCLASWLQTSENLKDSEVSLYLHLSLFKTKSQKG</sequence>
<dbReference type="GO" id="GO:0005743">
    <property type="term" value="C:mitochondrial inner membrane"/>
    <property type="evidence" value="ECO:0007669"/>
    <property type="project" value="UniProtKB-SubCell"/>
</dbReference>
<evidence type="ECO:0000256" key="5">
    <source>
        <dbReference type="ARBA" id="ARBA00023128"/>
    </source>
</evidence>
<comment type="subcellular location">
    <subcellularLocation>
        <location evidence="1">Mitochondrion inner membrane</location>
        <topology evidence="1">Single-pass membrane protein</topology>
    </subcellularLocation>
</comment>
<dbReference type="OrthoDB" id="73691at2759"/>
<organism evidence="10 11">
    <name type="scientific">Holothuria leucospilota</name>
    <name type="common">Black long sea cucumber</name>
    <name type="synonym">Mertensiothuria leucospilota</name>
    <dbReference type="NCBI Taxonomy" id="206669"/>
    <lineage>
        <taxon>Eukaryota</taxon>
        <taxon>Metazoa</taxon>
        <taxon>Echinodermata</taxon>
        <taxon>Eleutherozoa</taxon>
        <taxon>Echinozoa</taxon>
        <taxon>Holothuroidea</taxon>
        <taxon>Aspidochirotacea</taxon>
        <taxon>Aspidochirotida</taxon>
        <taxon>Holothuriidae</taxon>
        <taxon>Holothuria</taxon>
    </lineage>
</organism>
<dbReference type="PANTHER" id="PTHR14009">
    <property type="entry name" value="LEUCINE ZIPPER-EF-HAND CONTAINING TRANSMEMBRANE PROTEIN"/>
    <property type="match status" value="1"/>
</dbReference>
<dbReference type="GO" id="GO:0043022">
    <property type="term" value="F:ribosome binding"/>
    <property type="evidence" value="ECO:0007669"/>
    <property type="project" value="InterPro"/>
</dbReference>
<evidence type="ECO:0000256" key="2">
    <source>
        <dbReference type="ARBA" id="ARBA00022692"/>
    </source>
</evidence>
<name>A0A9Q0YFT4_HOLLE</name>
<dbReference type="InterPro" id="IPR033122">
    <property type="entry name" value="LETM1-like_RBD"/>
</dbReference>
<dbReference type="EMBL" id="JAIZAY010000023">
    <property type="protein sequence ID" value="KAJ8019679.1"/>
    <property type="molecule type" value="Genomic_DNA"/>
</dbReference>
<keyword evidence="6 8" id="KW-0472">Membrane</keyword>
<evidence type="ECO:0000256" key="8">
    <source>
        <dbReference type="SAM" id="Phobius"/>
    </source>
</evidence>
<evidence type="ECO:0000256" key="4">
    <source>
        <dbReference type="ARBA" id="ARBA00022989"/>
    </source>
</evidence>
<feature type="transmembrane region" description="Helical" evidence="8">
    <location>
        <begin position="36"/>
        <end position="57"/>
    </location>
</feature>
<keyword evidence="3" id="KW-0999">Mitochondrion inner membrane</keyword>
<dbReference type="Proteomes" id="UP001152320">
    <property type="component" value="Chromosome 23"/>
</dbReference>
<dbReference type="AlphaFoldDB" id="A0A9Q0YFT4"/>
<feature type="domain" description="Letm1 RBD" evidence="9">
    <location>
        <begin position="83"/>
        <end position="252"/>
    </location>
</feature>